<proteinExistence type="predicted"/>
<protein>
    <recommendedName>
        <fullName evidence="3">VOC domain-containing protein</fullName>
    </recommendedName>
</protein>
<keyword evidence="2" id="KW-1185">Reference proteome</keyword>
<evidence type="ECO:0000313" key="1">
    <source>
        <dbReference type="EMBL" id="SDI01033.1"/>
    </source>
</evidence>
<dbReference type="Proteomes" id="UP000198822">
    <property type="component" value="Chromosome I"/>
</dbReference>
<gene>
    <name evidence="1" type="ORF">SAMN04489720_3192</name>
</gene>
<reference evidence="2" key="1">
    <citation type="submission" date="2016-10" db="EMBL/GenBank/DDBJ databases">
        <authorList>
            <person name="Varghese N."/>
            <person name="Submissions S."/>
        </authorList>
    </citation>
    <scope>NUCLEOTIDE SEQUENCE [LARGE SCALE GENOMIC DNA]</scope>
    <source>
        <strain evidence="2">DSM 22002</strain>
    </source>
</reference>
<dbReference type="OrthoDB" id="5119162at2"/>
<organism evidence="1 2">
    <name type="scientific">Agrococcus jejuensis</name>
    <dbReference type="NCBI Taxonomy" id="399736"/>
    <lineage>
        <taxon>Bacteria</taxon>
        <taxon>Bacillati</taxon>
        <taxon>Actinomycetota</taxon>
        <taxon>Actinomycetes</taxon>
        <taxon>Micrococcales</taxon>
        <taxon>Microbacteriaceae</taxon>
        <taxon>Agrococcus</taxon>
    </lineage>
</organism>
<dbReference type="InterPro" id="IPR029068">
    <property type="entry name" value="Glyas_Bleomycin-R_OHBP_Dase"/>
</dbReference>
<dbReference type="AlphaFoldDB" id="A0A1G8H358"/>
<dbReference type="SUPFAM" id="SSF54593">
    <property type="entry name" value="Glyoxalase/Bleomycin resistance protein/Dihydroxybiphenyl dioxygenase"/>
    <property type="match status" value="1"/>
</dbReference>
<evidence type="ECO:0000313" key="2">
    <source>
        <dbReference type="Proteomes" id="UP000198822"/>
    </source>
</evidence>
<name>A0A1G8H358_9MICO</name>
<evidence type="ECO:0008006" key="3">
    <source>
        <dbReference type="Google" id="ProtNLM"/>
    </source>
</evidence>
<dbReference type="EMBL" id="LT629695">
    <property type="protein sequence ID" value="SDI01033.1"/>
    <property type="molecule type" value="Genomic_DNA"/>
</dbReference>
<sequence length="106" mass="11585">MQLSFLFQPVTDLAAATAHYAALGWEEAWREGEHTVAFQMPGAEPQLMLDDVPGWGGAGPMYLVDDVDAWIAAKGATASRISDVPRGKVAQIEAPGHHYYVFEMHD</sequence>
<accession>A0A1G8H358</accession>
<dbReference type="STRING" id="399736.SAMN04489720_3192"/>
<dbReference type="Gene3D" id="3.10.180.10">
    <property type="entry name" value="2,3-Dihydroxybiphenyl 1,2-Dioxygenase, domain 1"/>
    <property type="match status" value="1"/>
</dbReference>
<dbReference type="RefSeq" id="WP_092506590.1">
    <property type="nucleotide sequence ID" value="NZ_LT629695.1"/>
</dbReference>